<dbReference type="GO" id="GO:0046656">
    <property type="term" value="P:folic acid biosynthetic process"/>
    <property type="evidence" value="ECO:0007669"/>
    <property type="project" value="UniProtKB-KW"/>
</dbReference>
<dbReference type="Gene3D" id="3.30.70.560">
    <property type="entry name" value="7,8-Dihydro-6-hydroxymethylpterin-pyrophosphokinase HPPK"/>
    <property type="match status" value="1"/>
</dbReference>
<dbReference type="Proteomes" id="UP000703893">
    <property type="component" value="Unassembled WGS sequence"/>
</dbReference>
<keyword evidence="6" id="KW-0418">Kinase</keyword>
<sequence>MATVYLSLGSNVGDRADYLRRALTKLDKHPRIRLQKTSAFYETEPLEYPNQDWFVNAVSEVET</sequence>
<evidence type="ECO:0000256" key="2">
    <source>
        <dbReference type="ARBA" id="ARBA00005051"/>
    </source>
</evidence>
<keyword evidence="7" id="KW-0067">ATP-binding</keyword>
<comment type="pathway">
    <text evidence="2">Cofactor biosynthesis; tetrahydrofolate biosynthesis; 2-amino-4-hydroxy-6-hydroxymethyl-7,8-dihydropteridine diphosphate from 7,8-dihydroneopterin triphosphate: step 4/4.</text>
</comment>
<evidence type="ECO:0000259" key="9">
    <source>
        <dbReference type="Pfam" id="PF01288"/>
    </source>
</evidence>
<dbReference type="EC" id="2.7.6.3" evidence="3"/>
<dbReference type="AlphaFoldDB" id="A0A937X329"/>
<evidence type="ECO:0000256" key="7">
    <source>
        <dbReference type="ARBA" id="ARBA00022840"/>
    </source>
</evidence>
<name>A0A937X329_9BACT</name>
<evidence type="ECO:0000256" key="5">
    <source>
        <dbReference type="ARBA" id="ARBA00022741"/>
    </source>
</evidence>
<dbReference type="InterPro" id="IPR035907">
    <property type="entry name" value="Hppk_sf"/>
</dbReference>
<keyword evidence="5" id="KW-0547">Nucleotide-binding</keyword>
<evidence type="ECO:0000313" key="10">
    <source>
        <dbReference type="EMBL" id="MBM3274363.1"/>
    </source>
</evidence>
<reference evidence="10 11" key="1">
    <citation type="submission" date="2019-03" db="EMBL/GenBank/DDBJ databases">
        <title>Lake Tanganyika Metagenome-Assembled Genomes (MAGs).</title>
        <authorList>
            <person name="Tran P."/>
        </authorList>
    </citation>
    <scope>NUCLEOTIDE SEQUENCE [LARGE SCALE GENOMIC DNA]</scope>
    <source>
        <strain evidence="10">K_DeepCast_65m_m2_236</strain>
    </source>
</reference>
<feature type="domain" description="7,8-dihydro-6-hydroxymethylpterin-pyrophosphokinase" evidence="9">
    <location>
        <begin position="5"/>
        <end position="63"/>
    </location>
</feature>
<proteinExistence type="predicted"/>
<dbReference type="GO" id="GO:0005524">
    <property type="term" value="F:ATP binding"/>
    <property type="evidence" value="ECO:0007669"/>
    <property type="project" value="UniProtKB-KW"/>
</dbReference>
<dbReference type="GO" id="GO:0016301">
    <property type="term" value="F:kinase activity"/>
    <property type="evidence" value="ECO:0007669"/>
    <property type="project" value="UniProtKB-KW"/>
</dbReference>
<gene>
    <name evidence="10" type="ORF">FJZ00_04380</name>
</gene>
<dbReference type="Pfam" id="PF01288">
    <property type="entry name" value="HPPK"/>
    <property type="match status" value="1"/>
</dbReference>
<comment type="catalytic activity">
    <reaction evidence="1">
        <text>6-hydroxymethyl-7,8-dihydropterin + ATP = (7,8-dihydropterin-6-yl)methyl diphosphate + AMP + H(+)</text>
        <dbReference type="Rhea" id="RHEA:11412"/>
        <dbReference type="ChEBI" id="CHEBI:15378"/>
        <dbReference type="ChEBI" id="CHEBI:30616"/>
        <dbReference type="ChEBI" id="CHEBI:44841"/>
        <dbReference type="ChEBI" id="CHEBI:72950"/>
        <dbReference type="ChEBI" id="CHEBI:456215"/>
        <dbReference type="EC" id="2.7.6.3"/>
    </reaction>
</comment>
<protein>
    <recommendedName>
        <fullName evidence="3">2-amino-4-hydroxy-6-hydroxymethyldihydropteridine diphosphokinase</fullName>
        <ecNumber evidence="3">2.7.6.3</ecNumber>
    </recommendedName>
</protein>
<evidence type="ECO:0000256" key="6">
    <source>
        <dbReference type="ARBA" id="ARBA00022777"/>
    </source>
</evidence>
<comment type="caution">
    <text evidence="10">The sequence shown here is derived from an EMBL/GenBank/DDBJ whole genome shotgun (WGS) entry which is preliminary data.</text>
</comment>
<dbReference type="EMBL" id="VGJX01000193">
    <property type="protein sequence ID" value="MBM3274363.1"/>
    <property type="molecule type" value="Genomic_DNA"/>
</dbReference>
<keyword evidence="4" id="KW-0808">Transferase</keyword>
<evidence type="ECO:0000313" key="11">
    <source>
        <dbReference type="Proteomes" id="UP000703893"/>
    </source>
</evidence>
<evidence type="ECO:0000256" key="1">
    <source>
        <dbReference type="ARBA" id="ARBA00000198"/>
    </source>
</evidence>
<evidence type="ECO:0000256" key="4">
    <source>
        <dbReference type="ARBA" id="ARBA00022679"/>
    </source>
</evidence>
<keyword evidence="8" id="KW-0289">Folate biosynthesis</keyword>
<dbReference type="InterPro" id="IPR000550">
    <property type="entry name" value="Hppk"/>
</dbReference>
<feature type="non-terminal residue" evidence="10">
    <location>
        <position position="63"/>
    </location>
</feature>
<evidence type="ECO:0000256" key="8">
    <source>
        <dbReference type="ARBA" id="ARBA00022909"/>
    </source>
</evidence>
<evidence type="ECO:0000256" key="3">
    <source>
        <dbReference type="ARBA" id="ARBA00013253"/>
    </source>
</evidence>
<dbReference type="PANTHER" id="PTHR43071:SF1">
    <property type="entry name" value="2-AMINO-4-HYDROXY-6-HYDROXYMETHYLDIHYDROPTERIDINE PYROPHOSPHOKINASE"/>
    <property type="match status" value="1"/>
</dbReference>
<dbReference type="GO" id="GO:0003848">
    <property type="term" value="F:2-amino-4-hydroxy-6-hydroxymethyldihydropteridine diphosphokinase activity"/>
    <property type="evidence" value="ECO:0007669"/>
    <property type="project" value="UniProtKB-EC"/>
</dbReference>
<organism evidence="10 11">
    <name type="scientific">Candidatus Tanganyikabacteria bacterium</name>
    <dbReference type="NCBI Taxonomy" id="2961651"/>
    <lineage>
        <taxon>Bacteria</taxon>
        <taxon>Bacillati</taxon>
        <taxon>Candidatus Sericytochromatia</taxon>
        <taxon>Candidatus Tanganyikabacteria</taxon>
    </lineage>
</organism>
<dbReference type="PANTHER" id="PTHR43071">
    <property type="entry name" value="2-AMINO-4-HYDROXY-6-HYDROXYMETHYLDIHYDROPTERIDINE PYROPHOSPHOKINASE"/>
    <property type="match status" value="1"/>
</dbReference>
<dbReference type="SUPFAM" id="SSF55083">
    <property type="entry name" value="6-hydroxymethyl-7,8-dihydropterin pyrophosphokinase, HPPK"/>
    <property type="match status" value="1"/>
</dbReference>
<accession>A0A937X329</accession>